<evidence type="ECO:0000256" key="4">
    <source>
        <dbReference type="ARBA" id="ARBA00022475"/>
    </source>
</evidence>
<dbReference type="PANTHER" id="PTHR21716:SF53">
    <property type="entry name" value="PERMEASE PERM-RELATED"/>
    <property type="match status" value="1"/>
</dbReference>
<sequence length="399" mass="41561">MHPQLSSRSPSREEVVGHGIDWLARWTVRWLLVALGAVALGWLVGKGWSIVLPVVLALILTTVLQPPAQWLERRLRLPAAVAALVVILVGLGLVTALGVTIAPSVGEQAVELADSASLGLGEIERLVAESSLQITQNQVETFVAAAQDRLQSSASSIASGVLVGVGAVTSALITLVLTLVLSFFFIKDGPRFLPWLHQLTGDRAGPHLVEVGSRAWSTLGGFVRTQALVGLIDAVLIGTGLVLVGVPLAVPLAVLTFIAAFAPIVGAITVGALAVLVALVANGWVSALIVMAIVLGVQQLEGNVLLPWLQGRSLRLHAGVVLLTIVLGSTLFGVAGAFLGVPAVAVLAVVVRYLDAQVRERTGEPLKDEPDHPAAEVDDDESGAEGDSDQPVGHEQDHA</sequence>
<organism evidence="10 11">
    <name type="scientific">Nocardioides cremeus</name>
    <dbReference type="NCBI Taxonomy" id="3058044"/>
    <lineage>
        <taxon>Bacteria</taxon>
        <taxon>Bacillati</taxon>
        <taxon>Actinomycetota</taxon>
        <taxon>Actinomycetes</taxon>
        <taxon>Propionibacteriales</taxon>
        <taxon>Nocardioidaceae</taxon>
        <taxon>Nocardioides</taxon>
    </lineage>
</organism>
<keyword evidence="5 9" id="KW-0812">Transmembrane</keyword>
<keyword evidence="7 9" id="KW-0472">Membrane</keyword>
<protein>
    <submittedName>
        <fullName evidence="10">AI-2E family transporter</fullName>
    </submittedName>
</protein>
<dbReference type="PANTHER" id="PTHR21716">
    <property type="entry name" value="TRANSMEMBRANE PROTEIN"/>
    <property type="match status" value="1"/>
</dbReference>
<dbReference type="InterPro" id="IPR002549">
    <property type="entry name" value="AI-2E-like"/>
</dbReference>
<accession>A0ABT8TMK3</accession>
<feature type="transmembrane region" description="Helical" evidence="9">
    <location>
        <begin position="283"/>
        <end position="300"/>
    </location>
</feature>
<evidence type="ECO:0000256" key="6">
    <source>
        <dbReference type="ARBA" id="ARBA00022989"/>
    </source>
</evidence>
<comment type="subcellular location">
    <subcellularLocation>
        <location evidence="1">Cell membrane</location>
        <topology evidence="1">Multi-pass membrane protein</topology>
    </subcellularLocation>
</comment>
<evidence type="ECO:0000256" key="1">
    <source>
        <dbReference type="ARBA" id="ARBA00004651"/>
    </source>
</evidence>
<keyword evidence="4" id="KW-1003">Cell membrane</keyword>
<comment type="similarity">
    <text evidence="2">Belongs to the autoinducer-2 exporter (AI-2E) (TC 2.A.86) family.</text>
</comment>
<comment type="caution">
    <text evidence="10">The sequence shown here is derived from an EMBL/GenBank/DDBJ whole genome shotgun (WGS) entry which is preliminary data.</text>
</comment>
<dbReference type="EMBL" id="JAULSC010000003">
    <property type="protein sequence ID" value="MDO3395051.1"/>
    <property type="molecule type" value="Genomic_DNA"/>
</dbReference>
<keyword evidence="6 9" id="KW-1133">Transmembrane helix</keyword>
<feature type="transmembrane region" description="Helical" evidence="9">
    <location>
        <begin position="252"/>
        <end position="276"/>
    </location>
</feature>
<evidence type="ECO:0000256" key="5">
    <source>
        <dbReference type="ARBA" id="ARBA00022692"/>
    </source>
</evidence>
<gene>
    <name evidence="10" type="ORF">QWJ41_04940</name>
</gene>
<dbReference type="Proteomes" id="UP001168363">
    <property type="component" value="Unassembled WGS sequence"/>
</dbReference>
<evidence type="ECO:0000256" key="8">
    <source>
        <dbReference type="SAM" id="MobiDB-lite"/>
    </source>
</evidence>
<evidence type="ECO:0000313" key="10">
    <source>
        <dbReference type="EMBL" id="MDO3395051.1"/>
    </source>
</evidence>
<feature type="region of interest" description="Disordered" evidence="8">
    <location>
        <begin position="362"/>
        <end position="399"/>
    </location>
</feature>
<proteinExistence type="inferred from homology"/>
<feature type="transmembrane region" description="Helical" evidence="9">
    <location>
        <begin position="157"/>
        <end position="186"/>
    </location>
</feature>
<feature type="compositionally biased region" description="Acidic residues" evidence="8">
    <location>
        <begin position="376"/>
        <end position="388"/>
    </location>
</feature>
<evidence type="ECO:0000256" key="7">
    <source>
        <dbReference type="ARBA" id="ARBA00023136"/>
    </source>
</evidence>
<feature type="transmembrane region" description="Helical" evidence="9">
    <location>
        <begin position="320"/>
        <end position="351"/>
    </location>
</feature>
<feature type="transmembrane region" description="Helical" evidence="9">
    <location>
        <begin position="227"/>
        <end position="246"/>
    </location>
</feature>
<evidence type="ECO:0000313" key="11">
    <source>
        <dbReference type="Proteomes" id="UP001168363"/>
    </source>
</evidence>
<keyword evidence="3" id="KW-0813">Transport</keyword>
<feature type="compositionally biased region" description="Basic and acidic residues" evidence="8">
    <location>
        <begin position="362"/>
        <end position="375"/>
    </location>
</feature>
<keyword evidence="11" id="KW-1185">Reference proteome</keyword>
<feature type="transmembrane region" description="Helical" evidence="9">
    <location>
        <begin position="80"/>
        <end position="102"/>
    </location>
</feature>
<name>A0ABT8TMK3_9ACTN</name>
<evidence type="ECO:0000256" key="9">
    <source>
        <dbReference type="SAM" id="Phobius"/>
    </source>
</evidence>
<evidence type="ECO:0000256" key="2">
    <source>
        <dbReference type="ARBA" id="ARBA00009773"/>
    </source>
</evidence>
<reference evidence="10" key="1">
    <citation type="submission" date="2023-06" db="EMBL/GenBank/DDBJ databases">
        <title>Genome sequence of Nocardioides sp. SOB44.</title>
        <authorList>
            <person name="Zhang G."/>
        </authorList>
    </citation>
    <scope>NUCLEOTIDE SEQUENCE</scope>
    <source>
        <strain evidence="10">SOB44</strain>
    </source>
</reference>
<dbReference type="RefSeq" id="WP_302706102.1">
    <property type="nucleotide sequence ID" value="NZ_JAULSC010000003.1"/>
</dbReference>
<evidence type="ECO:0000256" key="3">
    <source>
        <dbReference type="ARBA" id="ARBA00022448"/>
    </source>
</evidence>
<dbReference type="Pfam" id="PF01594">
    <property type="entry name" value="AI-2E_transport"/>
    <property type="match status" value="1"/>
</dbReference>